<gene>
    <name evidence="2" type="ORF">HDA43_002054</name>
</gene>
<comment type="caution">
    <text evidence="2">The sequence shown here is derived from an EMBL/GenBank/DDBJ whole genome shotgun (WGS) entry which is preliminary data.</text>
</comment>
<dbReference type="AlphaFoldDB" id="A0A852V238"/>
<reference evidence="2 3" key="1">
    <citation type="submission" date="2020-07" db="EMBL/GenBank/DDBJ databases">
        <title>Sequencing the genomes of 1000 actinobacteria strains.</title>
        <authorList>
            <person name="Klenk H.-P."/>
        </authorList>
    </citation>
    <scope>NUCLEOTIDE SEQUENCE [LARGE SCALE GENOMIC DNA]</scope>
    <source>
        <strain evidence="2 3">DSM 45763</strain>
    </source>
</reference>
<feature type="compositionally biased region" description="Basic and acidic residues" evidence="1">
    <location>
        <begin position="65"/>
        <end position="80"/>
    </location>
</feature>
<dbReference type="EMBL" id="JACCCO010000001">
    <property type="protein sequence ID" value="NYF39895.1"/>
    <property type="molecule type" value="Genomic_DNA"/>
</dbReference>
<feature type="compositionally biased region" description="Basic and acidic residues" evidence="1">
    <location>
        <begin position="28"/>
        <end position="45"/>
    </location>
</feature>
<evidence type="ECO:0008006" key="4">
    <source>
        <dbReference type="Google" id="ProtNLM"/>
    </source>
</evidence>
<evidence type="ECO:0000256" key="1">
    <source>
        <dbReference type="SAM" id="MobiDB-lite"/>
    </source>
</evidence>
<evidence type="ECO:0000313" key="3">
    <source>
        <dbReference type="Proteomes" id="UP000576393"/>
    </source>
</evidence>
<sequence length="102" mass="10637">MSGIGDWAKKAEDLAREHPDQADQVLDQGERFAGERTGHKYDEQIGKGVDAVQRRYGGGDAGPEADPRGGTEPVDPRGDAGPEASPQGGRNDAGPEGRVQGG</sequence>
<proteinExistence type="predicted"/>
<dbReference type="RefSeq" id="WP_179819478.1">
    <property type="nucleotide sequence ID" value="NZ_CP192034.1"/>
</dbReference>
<protein>
    <recommendedName>
        <fullName evidence="4">Antitoxin</fullName>
    </recommendedName>
</protein>
<keyword evidence="3" id="KW-1185">Reference proteome</keyword>
<evidence type="ECO:0000313" key="2">
    <source>
        <dbReference type="EMBL" id="NYF39895.1"/>
    </source>
</evidence>
<feature type="region of interest" description="Disordered" evidence="1">
    <location>
        <begin position="1"/>
        <end position="102"/>
    </location>
</feature>
<dbReference type="Proteomes" id="UP000576393">
    <property type="component" value="Unassembled WGS sequence"/>
</dbReference>
<accession>A0A852V238</accession>
<feature type="compositionally biased region" description="Basic and acidic residues" evidence="1">
    <location>
        <begin position="7"/>
        <end position="21"/>
    </location>
</feature>
<name>A0A852V238_9ACTN</name>
<dbReference type="InterPro" id="IPR028037">
    <property type="entry name" value="Antitoxin_Rv0909/MT0933"/>
</dbReference>
<organism evidence="2 3">
    <name type="scientific">Streptosporangium sandarakinum</name>
    <dbReference type="NCBI Taxonomy" id="1260955"/>
    <lineage>
        <taxon>Bacteria</taxon>
        <taxon>Bacillati</taxon>
        <taxon>Actinomycetota</taxon>
        <taxon>Actinomycetes</taxon>
        <taxon>Streptosporangiales</taxon>
        <taxon>Streptosporangiaceae</taxon>
        <taxon>Streptosporangium</taxon>
    </lineage>
</organism>
<dbReference type="Pfam" id="PF14013">
    <property type="entry name" value="MT0933_antitox"/>
    <property type="match status" value="1"/>
</dbReference>